<dbReference type="VEuPathDB" id="FungiDB:GMDG_03051"/>
<reference evidence="1" key="1">
    <citation type="submission" date="2016-03" db="EMBL/GenBank/DDBJ databases">
        <title>Updated assembly of Pseudogymnoascus destructans, the fungus causing white-nose syndrome of bats.</title>
        <authorList>
            <person name="Palmer J.M."/>
            <person name="Drees K.P."/>
            <person name="Foster J.T."/>
            <person name="Lindner D.L."/>
        </authorList>
    </citation>
    <scope>NUCLEOTIDE SEQUENCE [LARGE SCALE GENOMIC DNA]</scope>
    <source>
        <strain evidence="1">20631-21</strain>
    </source>
</reference>
<dbReference type="Proteomes" id="UP000077154">
    <property type="component" value="Unassembled WGS sequence"/>
</dbReference>
<proteinExistence type="predicted"/>
<dbReference type="eggNOG" id="KOG1181">
    <property type="taxonomic scope" value="Eukaryota"/>
</dbReference>
<dbReference type="OrthoDB" id="4354339at2759"/>
<gene>
    <name evidence="1" type="ORF">VC83_04549</name>
</gene>
<name>A0A177A8F2_9PEZI</name>
<evidence type="ECO:0000313" key="1">
    <source>
        <dbReference type="EMBL" id="OAF57314.1"/>
    </source>
</evidence>
<sequence length="111" mass="13062">MIKGYYCFHHKSYLKKAGICGKELERFREELHELRQLRNAAVHREEVSASTIRRYARSTLDVLETLRRLGNEYLEEAYGSSLDRLFRNFWDVDSDSQAIASPSDLSETMRE</sequence>
<dbReference type="EMBL" id="KV441400">
    <property type="protein sequence ID" value="OAF57314.1"/>
    <property type="molecule type" value="Genomic_DNA"/>
</dbReference>
<accession>A0A177A8F2</accession>
<organism evidence="1">
    <name type="scientific">Pseudogymnoascus destructans</name>
    <dbReference type="NCBI Taxonomy" id="655981"/>
    <lineage>
        <taxon>Eukaryota</taxon>
        <taxon>Fungi</taxon>
        <taxon>Dikarya</taxon>
        <taxon>Ascomycota</taxon>
        <taxon>Pezizomycotina</taxon>
        <taxon>Leotiomycetes</taxon>
        <taxon>Thelebolales</taxon>
        <taxon>Thelebolaceae</taxon>
        <taxon>Pseudogymnoascus</taxon>
    </lineage>
</organism>
<dbReference type="AlphaFoldDB" id="A0A177A8F2"/>
<dbReference type="RefSeq" id="XP_024322604.1">
    <property type="nucleotide sequence ID" value="XM_024468179.1"/>
</dbReference>
<dbReference type="GeneID" id="36287620"/>
<protein>
    <submittedName>
        <fullName evidence="1">Uncharacterized protein</fullName>
    </submittedName>
</protein>